<dbReference type="AlphaFoldDB" id="A0A840WWT0"/>
<evidence type="ECO:0000313" key="4">
    <source>
        <dbReference type="Proteomes" id="UP000553766"/>
    </source>
</evidence>
<name>A0A840WWT0_9RHOB</name>
<dbReference type="GO" id="GO:0019379">
    <property type="term" value="P:sulfate assimilation, phosphoadenylyl sulfate reduction by phosphoadenylyl-sulfate reductase (thioredoxin)"/>
    <property type="evidence" value="ECO:0007669"/>
    <property type="project" value="TreeGrafter"/>
</dbReference>
<comment type="caution">
    <text evidence="3">The sequence shown here is derived from an EMBL/GenBank/DDBJ whole genome shotgun (WGS) entry which is preliminary data.</text>
</comment>
<keyword evidence="4" id="KW-1185">Reference proteome</keyword>
<dbReference type="GO" id="GO:0004020">
    <property type="term" value="F:adenylylsulfate kinase activity"/>
    <property type="evidence" value="ECO:0007669"/>
    <property type="project" value="UniProtKB-EC"/>
</dbReference>
<sequence>MILWFIGLSGSGKTTLGREVYDRLKTRHANTVFLDGDELRAVFAADRDKDAYTVAGRRRNAERITALCEMLDRQGIHVVCCILSLFPDMQAANRTRFSRYFEVFMDAPIEVLQARDVKGLYARAARGEAGEVVGIDIPFPRPEHPDMVIASSGDTPDLAKLAEQIIARAAL</sequence>
<dbReference type="GO" id="GO:0005524">
    <property type="term" value="F:ATP binding"/>
    <property type="evidence" value="ECO:0007669"/>
    <property type="project" value="InterPro"/>
</dbReference>
<dbReference type="InterPro" id="IPR027417">
    <property type="entry name" value="P-loop_NTPase"/>
</dbReference>
<keyword evidence="3" id="KW-0418">Kinase</keyword>
<dbReference type="GO" id="GO:0004781">
    <property type="term" value="F:sulfate adenylyltransferase (ATP) activity"/>
    <property type="evidence" value="ECO:0007669"/>
    <property type="project" value="TreeGrafter"/>
</dbReference>
<dbReference type="Pfam" id="PF01583">
    <property type="entry name" value="APS_kinase"/>
    <property type="match status" value="1"/>
</dbReference>
<reference evidence="3 4" key="1">
    <citation type="submission" date="2020-08" db="EMBL/GenBank/DDBJ databases">
        <title>Genomic Encyclopedia of Type Strains, Phase IV (KMG-IV): sequencing the most valuable type-strain genomes for metagenomic binning, comparative biology and taxonomic classification.</title>
        <authorList>
            <person name="Goeker M."/>
        </authorList>
    </citation>
    <scope>NUCLEOTIDE SEQUENCE [LARGE SCALE GENOMIC DNA]</scope>
    <source>
        <strain evidence="3 4">DSM 103377</strain>
    </source>
</reference>
<evidence type="ECO:0000256" key="1">
    <source>
        <dbReference type="ARBA" id="ARBA00022679"/>
    </source>
</evidence>
<dbReference type="GO" id="GO:0005737">
    <property type="term" value="C:cytoplasm"/>
    <property type="evidence" value="ECO:0007669"/>
    <property type="project" value="TreeGrafter"/>
</dbReference>
<dbReference type="EC" id="2.7.1.25" evidence="3"/>
<dbReference type="SUPFAM" id="SSF52540">
    <property type="entry name" value="P-loop containing nucleoside triphosphate hydrolases"/>
    <property type="match status" value="1"/>
</dbReference>
<dbReference type="EMBL" id="JACIJS010000004">
    <property type="protein sequence ID" value="MBB5515640.1"/>
    <property type="molecule type" value="Genomic_DNA"/>
</dbReference>
<dbReference type="Proteomes" id="UP000553766">
    <property type="component" value="Unassembled WGS sequence"/>
</dbReference>
<evidence type="ECO:0000313" key="3">
    <source>
        <dbReference type="EMBL" id="MBB5515640.1"/>
    </source>
</evidence>
<accession>A0A840WWT0</accession>
<dbReference type="NCBIfam" id="NF004041">
    <property type="entry name" value="PRK05541.1"/>
    <property type="match status" value="1"/>
</dbReference>
<dbReference type="PANTHER" id="PTHR42700:SF1">
    <property type="entry name" value="SULFATE ADENYLYLTRANSFERASE"/>
    <property type="match status" value="1"/>
</dbReference>
<feature type="domain" description="APS kinase" evidence="2">
    <location>
        <begin position="2"/>
        <end position="149"/>
    </location>
</feature>
<dbReference type="InterPro" id="IPR059117">
    <property type="entry name" value="APS_kinase_dom"/>
</dbReference>
<dbReference type="PANTHER" id="PTHR42700">
    <property type="entry name" value="SULFATE ADENYLYLTRANSFERASE"/>
    <property type="match status" value="1"/>
</dbReference>
<dbReference type="GO" id="GO:0010134">
    <property type="term" value="P:sulfate assimilation via adenylyl sulfate reduction"/>
    <property type="evidence" value="ECO:0007669"/>
    <property type="project" value="TreeGrafter"/>
</dbReference>
<dbReference type="CDD" id="cd02027">
    <property type="entry name" value="APSK"/>
    <property type="match status" value="1"/>
</dbReference>
<dbReference type="RefSeq" id="WP_184010495.1">
    <property type="nucleotide sequence ID" value="NZ_JACIJS010000004.1"/>
</dbReference>
<protein>
    <submittedName>
        <fullName evidence="3">Adenylylsulfate kinase</fullName>
        <ecNumber evidence="3">2.7.1.25</ecNumber>
    </submittedName>
</protein>
<dbReference type="Gene3D" id="3.40.50.300">
    <property type="entry name" value="P-loop containing nucleotide triphosphate hydrolases"/>
    <property type="match status" value="1"/>
</dbReference>
<keyword evidence="1 3" id="KW-0808">Transferase</keyword>
<evidence type="ECO:0000259" key="2">
    <source>
        <dbReference type="Pfam" id="PF01583"/>
    </source>
</evidence>
<proteinExistence type="predicted"/>
<dbReference type="InterPro" id="IPR050512">
    <property type="entry name" value="Sulf_AdTrans/APS_kinase"/>
</dbReference>
<gene>
    <name evidence="3" type="ORF">FHS89_001652</name>
</gene>
<organism evidence="3 4">
    <name type="scientific">Rubricella aquisinus</name>
    <dbReference type="NCBI Taxonomy" id="2028108"/>
    <lineage>
        <taxon>Bacteria</taxon>
        <taxon>Pseudomonadati</taxon>
        <taxon>Pseudomonadota</taxon>
        <taxon>Alphaproteobacteria</taxon>
        <taxon>Rhodobacterales</taxon>
        <taxon>Paracoccaceae</taxon>
        <taxon>Rubricella</taxon>
    </lineage>
</organism>